<accession>A0AAE3DWD3</accession>
<dbReference type="GO" id="GO:0003700">
    <property type="term" value="F:DNA-binding transcription factor activity"/>
    <property type="evidence" value="ECO:0007669"/>
    <property type="project" value="TreeGrafter"/>
</dbReference>
<dbReference type="Proteomes" id="UP001198242">
    <property type="component" value="Unassembled WGS sequence"/>
</dbReference>
<dbReference type="Gene3D" id="1.10.10.10">
    <property type="entry name" value="Winged helix-like DNA-binding domain superfamily/Winged helix DNA-binding domain"/>
    <property type="match status" value="1"/>
</dbReference>
<sequence>MKITREADYALRIIAMLADENRQIEAKAIAEKNDIPYRFTLKILRKIVQAGIIKSYRGVNGGYVLNKKPSEITLKDVIETIDGKIAINKCMENPESCKNNGICKVQRKLYKVQKVLADEMSKITFQDVLEGK</sequence>
<dbReference type="NCBIfam" id="TIGR00738">
    <property type="entry name" value="rrf2_super"/>
    <property type="match status" value="1"/>
</dbReference>
<organism evidence="1 2">
    <name type="scientific">Hominilimicola fabiformis</name>
    <dbReference type="NCBI Taxonomy" id="2885356"/>
    <lineage>
        <taxon>Bacteria</taxon>
        <taxon>Bacillati</taxon>
        <taxon>Bacillota</taxon>
        <taxon>Clostridia</taxon>
        <taxon>Eubacteriales</taxon>
        <taxon>Oscillospiraceae</taxon>
        <taxon>Hominilimicola</taxon>
    </lineage>
</organism>
<dbReference type="SUPFAM" id="SSF46785">
    <property type="entry name" value="Winged helix' DNA-binding domain"/>
    <property type="match status" value="1"/>
</dbReference>
<dbReference type="PANTHER" id="PTHR33221:SF2">
    <property type="entry name" value="TRANSCRIPTIONAL REGULATOR"/>
    <property type="match status" value="1"/>
</dbReference>
<comment type="caution">
    <text evidence="1">The sequence shown here is derived from an EMBL/GenBank/DDBJ whole genome shotgun (WGS) entry which is preliminary data.</text>
</comment>
<dbReference type="EMBL" id="JAJEQM010000002">
    <property type="protein sequence ID" value="MCC2209581.1"/>
    <property type="molecule type" value="Genomic_DNA"/>
</dbReference>
<dbReference type="InterPro" id="IPR000944">
    <property type="entry name" value="Tscrpt_reg_Rrf2"/>
</dbReference>
<protein>
    <submittedName>
        <fullName evidence="1">Rrf2 family transcriptional regulator</fullName>
    </submittedName>
</protein>
<proteinExistence type="predicted"/>
<evidence type="ECO:0000313" key="1">
    <source>
        <dbReference type="EMBL" id="MCC2209581.1"/>
    </source>
</evidence>
<dbReference type="GO" id="GO:0005829">
    <property type="term" value="C:cytosol"/>
    <property type="evidence" value="ECO:0007669"/>
    <property type="project" value="TreeGrafter"/>
</dbReference>
<keyword evidence="2" id="KW-1185">Reference proteome</keyword>
<dbReference type="AlphaFoldDB" id="A0AAE3DWD3"/>
<evidence type="ECO:0000313" key="2">
    <source>
        <dbReference type="Proteomes" id="UP001198242"/>
    </source>
</evidence>
<reference evidence="1 2" key="1">
    <citation type="submission" date="2021-10" db="EMBL/GenBank/DDBJ databases">
        <title>Anaerobic single-cell dispensing facilitates the cultivation of human gut bacteria.</title>
        <authorList>
            <person name="Afrizal A."/>
        </authorList>
    </citation>
    <scope>NUCLEOTIDE SEQUENCE [LARGE SCALE GENOMIC DNA]</scope>
    <source>
        <strain evidence="1 2">CLA-AA-H232</strain>
    </source>
</reference>
<dbReference type="InterPro" id="IPR036388">
    <property type="entry name" value="WH-like_DNA-bd_sf"/>
</dbReference>
<dbReference type="PANTHER" id="PTHR33221">
    <property type="entry name" value="WINGED HELIX-TURN-HELIX TRANSCRIPTIONAL REGULATOR, RRF2 FAMILY"/>
    <property type="match status" value="1"/>
</dbReference>
<dbReference type="PROSITE" id="PS51197">
    <property type="entry name" value="HTH_RRF2_2"/>
    <property type="match status" value="1"/>
</dbReference>
<dbReference type="RefSeq" id="WP_022230426.1">
    <property type="nucleotide sequence ID" value="NZ_JAJEQM010000002.1"/>
</dbReference>
<gene>
    <name evidence="1" type="ORF">LKE05_02075</name>
</gene>
<dbReference type="InterPro" id="IPR036390">
    <property type="entry name" value="WH_DNA-bd_sf"/>
</dbReference>
<dbReference type="Pfam" id="PF02082">
    <property type="entry name" value="Rrf2"/>
    <property type="match status" value="1"/>
</dbReference>
<name>A0AAE3DWD3_9FIRM</name>